<protein>
    <submittedName>
        <fullName evidence="1">Uncharacterized protein</fullName>
    </submittedName>
</protein>
<keyword evidence="2" id="KW-1185">Reference proteome</keyword>
<proteinExistence type="predicted"/>
<gene>
    <name evidence="1" type="ORF">CYMTET_26371</name>
</gene>
<dbReference type="EMBL" id="LGRX02014275">
    <property type="protein sequence ID" value="KAK3264915.1"/>
    <property type="molecule type" value="Genomic_DNA"/>
</dbReference>
<sequence length="243" mass="25987">MKQHELKCPPPPPPPVTDEVRVKRTWTPVITGSGSVPSELLAPGIDPDYFRLLQELEGIDLAYLAEGWECSDQSVFAGCFQQFTVTQARNVCPLWKAGVNAASPFDKQLRLEQITSLFSRRHSKHVNASKSAALNASVDVALATNLAVTTDAQVTQAAAADVATPEATASAEATSAPAPELGKRASNVSAKRKALTALGVSAFDRIKLCEDNVTREDTVKRLKLDSLHGLLIASSITPIPTKC</sequence>
<evidence type="ECO:0000313" key="2">
    <source>
        <dbReference type="Proteomes" id="UP001190700"/>
    </source>
</evidence>
<accession>A0AAE0FSN7</accession>
<comment type="caution">
    <text evidence="1">The sequence shown here is derived from an EMBL/GenBank/DDBJ whole genome shotgun (WGS) entry which is preliminary data.</text>
</comment>
<organism evidence="1 2">
    <name type="scientific">Cymbomonas tetramitiformis</name>
    <dbReference type="NCBI Taxonomy" id="36881"/>
    <lineage>
        <taxon>Eukaryota</taxon>
        <taxon>Viridiplantae</taxon>
        <taxon>Chlorophyta</taxon>
        <taxon>Pyramimonadophyceae</taxon>
        <taxon>Pyramimonadales</taxon>
        <taxon>Pyramimonadaceae</taxon>
        <taxon>Cymbomonas</taxon>
    </lineage>
</organism>
<evidence type="ECO:0000313" key="1">
    <source>
        <dbReference type="EMBL" id="KAK3264915.1"/>
    </source>
</evidence>
<reference evidence="1 2" key="1">
    <citation type="journal article" date="2015" name="Genome Biol. Evol.">
        <title>Comparative Genomics of a Bacterivorous Green Alga Reveals Evolutionary Causalities and Consequences of Phago-Mixotrophic Mode of Nutrition.</title>
        <authorList>
            <person name="Burns J.A."/>
            <person name="Paasch A."/>
            <person name="Narechania A."/>
            <person name="Kim E."/>
        </authorList>
    </citation>
    <scope>NUCLEOTIDE SEQUENCE [LARGE SCALE GENOMIC DNA]</scope>
    <source>
        <strain evidence="1 2">PLY_AMNH</strain>
    </source>
</reference>
<name>A0AAE0FSN7_9CHLO</name>
<dbReference type="Proteomes" id="UP001190700">
    <property type="component" value="Unassembled WGS sequence"/>
</dbReference>
<dbReference type="AlphaFoldDB" id="A0AAE0FSN7"/>